<evidence type="ECO:0000313" key="2">
    <source>
        <dbReference type="EMBL" id="PHJ37675.1"/>
    </source>
</evidence>
<accession>A0A2C6MDK0</accession>
<evidence type="ECO:0000313" key="3">
    <source>
        <dbReference type="Proteomes" id="UP000222564"/>
    </source>
</evidence>
<protein>
    <submittedName>
        <fullName evidence="2">XRE family transcriptional regulator</fullName>
    </submittedName>
</protein>
<comment type="caution">
    <text evidence="2">The sequence shown here is derived from an EMBL/GenBank/DDBJ whole genome shotgun (WGS) entry which is preliminary data.</text>
</comment>
<sequence length="127" mass="14547">MDNKQLIRFGEFIAKKRIDQGITLRGMADMLEITPAYLSDIEKSRRNPPDKPLLEKIATILKLTEDDKNLMFDLAGKGRCEVSPDLPEYIMSNEVVRVALRKAKDVATEDDWQQFIDKLSKKGYSVD</sequence>
<dbReference type="InterPro" id="IPR001387">
    <property type="entry name" value="Cro/C1-type_HTH"/>
</dbReference>
<organism evidence="2 3">
    <name type="scientific">Desulforamulus profundi</name>
    <dbReference type="NCBI Taxonomy" id="1383067"/>
    <lineage>
        <taxon>Bacteria</taxon>
        <taxon>Bacillati</taxon>
        <taxon>Bacillota</taxon>
        <taxon>Clostridia</taxon>
        <taxon>Eubacteriales</taxon>
        <taxon>Peptococcaceae</taxon>
        <taxon>Desulforamulus</taxon>
    </lineage>
</organism>
<dbReference type="OrthoDB" id="2056359at2"/>
<gene>
    <name evidence="2" type="ORF">P378_14430</name>
</gene>
<dbReference type="Proteomes" id="UP000222564">
    <property type="component" value="Unassembled WGS sequence"/>
</dbReference>
<reference evidence="2 3" key="1">
    <citation type="submission" date="2013-09" db="EMBL/GenBank/DDBJ databases">
        <title>Biodegradation of hydrocarbons in the deep terrestrial subsurface : characterization of a microbial consortium composed of two Desulfotomaculum species originating from a deep geological formation.</title>
        <authorList>
            <person name="Aullo T."/>
            <person name="Berlendis S."/>
            <person name="Lascourreges J.-F."/>
            <person name="Dessort D."/>
            <person name="Saint-Laurent S."/>
            <person name="Schraauwers B."/>
            <person name="Mas J."/>
            <person name="Magot M."/>
            <person name="Ranchou-Peyruse A."/>
        </authorList>
    </citation>
    <scope>NUCLEOTIDE SEQUENCE [LARGE SCALE GENOMIC DNA]</scope>
    <source>
        <strain evidence="2 3">Bs107</strain>
    </source>
</reference>
<dbReference type="CDD" id="cd00093">
    <property type="entry name" value="HTH_XRE"/>
    <property type="match status" value="1"/>
</dbReference>
<dbReference type="SUPFAM" id="SSF47413">
    <property type="entry name" value="lambda repressor-like DNA-binding domains"/>
    <property type="match status" value="1"/>
</dbReference>
<dbReference type="RefSeq" id="WP_099083530.1">
    <property type="nucleotide sequence ID" value="NZ_AWQQ01000087.1"/>
</dbReference>
<name>A0A2C6MDK0_9FIRM</name>
<dbReference type="Gene3D" id="1.10.260.40">
    <property type="entry name" value="lambda repressor-like DNA-binding domains"/>
    <property type="match status" value="1"/>
</dbReference>
<feature type="domain" description="HTH cro/C1-type" evidence="1">
    <location>
        <begin position="13"/>
        <end position="68"/>
    </location>
</feature>
<dbReference type="GO" id="GO:0003677">
    <property type="term" value="F:DNA binding"/>
    <property type="evidence" value="ECO:0007669"/>
    <property type="project" value="InterPro"/>
</dbReference>
<keyword evidence="3" id="KW-1185">Reference proteome</keyword>
<evidence type="ECO:0000259" key="1">
    <source>
        <dbReference type="PROSITE" id="PS50943"/>
    </source>
</evidence>
<dbReference type="AlphaFoldDB" id="A0A2C6MDK0"/>
<dbReference type="PROSITE" id="PS50943">
    <property type="entry name" value="HTH_CROC1"/>
    <property type="match status" value="1"/>
</dbReference>
<dbReference type="SMART" id="SM00530">
    <property type="entry name" value="HTH_XRE"/>
    <property type="match status" value="1"/>
</dbReference>
<dbReference type="EMBL" id="AWQQ01000087">
    <property type="protein sequence ID" value="PHJ37675.1"/>
    <property type="molecule type" value="Genomic_DNA"/>
</dbReference>
<dbReference type="Pfam" id="PF01381">
    <property type="entry name" value="HTH_3"/>
    <property type="match status" value="1"/>
</dbReference>
<proteinExistence type="predicted"/>
<dbReference type="InterPro" id="IPR010982">
    <property type="entry name" value="Lambda_DNA-bd_dom_sf"/>
</dbReference>